<gene>
    <name evidence="2" type="ORF">Acr_00g0060470</name>
</gene>
<organism evidence="2 3">
    <name type="scientific">Actinidia rufa</name>
    <dbReference type="NCBI Taxonomy" id="165716"/>
    <lineage>
        <taxon>Eukaryota</taxon>
        <taxon>Viridiplantae</taxon>
        <taxon>Streptophyta</taxon>
        <taxon>Embryophyta</taxon>
        <taxon>Tracheophyta</taxon>
        <taxon>Spermatophyta</taxon>
        <taxon>Magnoliopsida</taxon>
        <taxon>eudicotyledons</taxon>
        <taxon>Gunneridae</taxon>
        <taxon>Pentapetalae</taxon>
        <taxon>asterids</taxon>
        <taxon>Ericales</taxon>
        <taxon>Actinidiaceae</taxon>
        <taxon>Actinidia</taxon>
    </lineage>
</organism>
<reference evidence="3" key="1">
    <citation type="submission" date="2019-07" db="EMBL/GenBank/DDBJ databases">
        <title>De Novo Assembly of kiwifruit Actinidia rufa.</title>
        <authorList>
            <person name="Sugita-Konishi S."/>
            <person name="Sato K."/>
            <person name="Mori E."/>
            <person name="Abe Y."/>
            <person name="Kisaki G."/>
            <person name="Hamano K."/>
            <person name="Suezawa K."/>
            <person name="Otani M."/>
            <person name="Fukuda T."/>
            <person name="Manabe T."/>
            <person name="Gomi K."/>
            <person name="Tabuchi M."/>
            <person name="Akimitsu K."/>
            <person name="Kataoka I."/>
        </authorList>
    </citation>
    <scope>NUCLEOTIDE SEQUENCE [LARGE SCALE GENOMIC DNA]</scope>
    <source>
        <strain evidence="3">cv. Fuchu</strain>
    </source>
</reference>
<comment type="caution">
    <text evidence="2">The sequence shown here is derived from an EMBL/GenBank/DDBJ whole genome shotgun (WGS) entry which is preliminary data.</text>
</comment>
<dbReference type="Proteomes" id="UP000585474">
    <property type="component" value="Unassembled WGS sequence"/>
</dbReference>
<dbReference type="PANTHER" id="PTHR35753">
    <property type="entry name" value="PROTEIN MAINTENANCE OF PSII UNDER HIGH LIGHT 1"/>
    <property type="match status" value="1"/>
</dbReference>
<dbReference type="GO" id="GO:0061635">
    <property type="term" value="P:regulation of protein complex stability"/>
    <property type="evidence" value="ECO:0007669"/>
    <property type="project" value="InterPro"/>
</dbReference>
<accession>A0A7J0DNM3</accession>
<dbReference type="EMBL" id="BJWL01000319">
    <property type="protein sequence ID" value="GFS38954.1"/>
    <property type="molecule type" value="Genomic_DNA"/>
</dbReference>
<keyword evidence="3" id="KW-1185">Reference proteome</keyword>
<sequence>MSCAAQAMMLSANSATAASSPTTLFFSNRNPNHYPNKNHRLNHFRIRASSDDSDCNAEECAPDKEIDDVAEAEREDRGSPELVQSHRGRGGGPEKEGGQHGGGPEDSERRVTECNGRYVIIMASLRRVTYRNGRYSRDLNFSVTNGRRMKDILMQQGVSKALLGKEKKPKKIKEEDWEDLDAKAASVIHLKPRRLSYLQRAR</sequence>
<protein>
    <submittedName>
        <fullName evidence="2">Importin alpha isoform 6</fullName>
    </submittedName>
</protein>
<feature type="region of interest" description="Disordered" evidence="1">
    <location>
        <begin position="51"/>
        <end position="110"/>
    </location>
</feature>
<name>A0A7J0DNM3_9ERIC</name>
<dbReference type="PANTHER" id="PTHR35753:SF2">
    <property type="entry name" value="PROTEIN MAINTENANCE OF PSII UNDER HIGH LIGHT 1"/>
    <property type="match status" value="1"/>
</dbReference>
<dbReference type="GO" id="GO:0009535">
    <property type="term" value="C:chloroplast thylakoid membrane"/>
    <property type="evidence" value="ECO:0007669"/>
    <property type="project" value="InterPro"/>
</dbReference>
<dbReference type="AlphaFoldDB" id="A0A7J0DNM3"/>
<evidence type="ECO:0000256" key="1">
    <source>
        <dbReference type="SAM" id="MobiDB-lite"/>
    </source>
</evidence>
<proteinExistence type="predicted"/>
<evidence type="ECO:0000313" key="3">
    <source>
        <dbReference type="Proteomes" id="UP000585474"/>
    </source>
</evidence>
<evidence type="ECO:0000313" key="2">
    <source>
        <dbReference type="EMBL" id="GFS38954.1"/>
    </source>
</evidence>
<dbReference type="InterPro" id="IPR038936">
    <property type="entry name" value="MPH1"/>
</dbReference>